<dbReference type="PANTHER" id="PTHR46515:SF1">
    <property type="entry name" value="TATA ELEMENT MODULATORY FACTOR"/>
    <property type="match status" value="1"/>
</dbReference>
<feature type="compositionally biased region" description="Acidic residues" evidence="2">
    <location>
        <begin position="194"/>
        <end position="206"/>
    </location>
</feature>
<dbReference type="Proteomes" id="UP000011087">
    <property type="component" value="Unassembled WGS sequence"/>
</dbReference>
<gene>
    <name evidence="3" type="ORF">GUITHDRAFT_110240</name>
</gene>
<dbReference type="EMBL" id="JH993008">
    <property type="protein sequence ID" value="EKX43785.1"/>
    <property type="molecule type" value="Genomic_DNA"/>
</dbReference>
<evidence type="ECO:0000313" key="4">
    <source>
        <dbReference type="EnsemblProtists" id="EKX43785"/>
    </source>
</evidence>
<dbReference type="EnsemblProtists" id="EKX43785">
    <property type="protein sequence ID" value="EKX43785"/>
    <property type="gene ID" value="GUITHDRAFT_110240"/>
</dbReference>
<feature type="region of interest" description="Disordered" evidence="2">
    <location>
        <begin position="473"/>
        <end position="493"/>
    </location>
</feature>
<feature type="compositionally biased region" description="Polar residues" evidence="2">
    <location>
        <begin position="321"/>
        <end position="340"/>
    </location>
</feature>
<name>L1J6U7_GUITC</name>
<dbReference type="KEGG" id="gtt:GUITHDRAFT_110240"/>
<dbReference type="HOGENOM" id="CLU_287644_0_0_1"/>
<evidence type="ECO:0000313" key="5">
    <source>
        <dbReference type="Proteomes" id="UP000011087"/>
    </source>
</evidence>
<evidence type="ECO:0000256" key="2">
    <source>
        <dbReference type="SAM" id="MobiDB-lite"/>
    </source>
</evidence>
<evidence type="ECO:0008006" key="6">
    <source>
        <dbReference type="Google" id="ProtNLM"/>
    </source>
</evidence>
<dbReference type="PaxDb" id="55529-EKX43785"/>
<accession>L1J6U7</accession>
<dbReference type="PANTHER" id="PTHR46515">
    <property type="entry name" value="TATA ELEMENT MODULATORY FACTOR TMF1"/>
    <property type="match status" value="1"/>
</dbReference>
<feature type="compositionally biased region" description="Basic and acidic residues" evidence="2">
    <location>
        <begin position="1062"/>
        <end position="1071"/>
    </location>
</feature>
<sequence length="1071" mass="119285">MDLFAKAVAKAQSTIDKTLGIDEGQANEAMEASMEEGAMFTQVAGKVVEKIKVNPTSFSTGYYKRDRKIPKPDDFFSNIGGDFASPEAVSKSEMSNHSSPDAKSRGFQRGTNLNNDFSDEGWGLNDSIGASPSKGSVKGNAAVNDSEPSAAQHKVFDQSPSRYHPLEQGSKAMDENHSPLNEGVPAAPNTVQAESEEEVKEQENGEAEASRADDFLDFPDPPAFWDEAETPADALVTGSEEGSKYETSAAPVSEAHVTPAESSSQPYQEDLKGAEQDDSKHDGVLEGPDKNLTSSTVESSAESNQEDGSQLGAEGEKEADLNSNSNEEAQTVSVDHSSPVSAEREAPMDSTGSANDTTDQEAVEPDEIEESKTLSGSPASQAQRGAGCAVCRGNEEALKEALRRNQGITQERDSLLAEMSQVKTELKQLQDALARKGTQYQEEIEKQEALEVTVQEKEGFIQQLRKELNTLRDSKADSSTVSQQLKDSESAREQLMDEGRRLMTEKQSLEKIIKGLRKQLKDREKDEERYKEGKAAEEARKKAYEERLAALGEQAQNSKMQTDKLMAECSDLRKKLQGKEKEIGQHVKKIAELERTVKDTLKCNEDLARKLEDVASDAQTDARRAVEKEKKAYEKEAEEKIEMLSDSLESMQAAMRRLEAQSNSKEQRLRAELEDVQQRCREAEERVLELSSSVPDATRPLLRQIESLQTSFVDKQRIWEQLEKTLRQRWYLHLLLTSEVTRAFSSDAEAEARQAVEREKVAADRLKNEQESVASLEIRVSSLQGEASRLSAELRSLREELEIARKAEQDATAEVEVFKSTSERRANEISELKASADLMLHREKVTELELKATQDREKAAEEKAMLQRQIRSLETSVQTIKDVNYDRSRGGSRTEADLGGGYSNFSQDSVFDVAKFSSAHSLQDRNGWDRAGLKFVEPDFPRADGSKHLEKHILMLQQQKHAKEAELLPILQNEVTFLRQRQELALELLGAREEELDDLRLTVEETRLIYRAELERLMEVLPTSDRWRIPTFPTSSTAAEAKKDDDMDPLELPDPPAGGGGTERKGLTRVT</sequence>
<evidence type="ECO:0000313" key="3">
    <source>
        <dbReference type="EMBL" id="EKX43785.1"/>
    </source>
</evidence>
<keyword evidence="1" id="KW-0175">Coiled coil</keyword>
<feature type="compositionally biased region" description="Polar residues" evidence="2">
    <location>
        <begin position="92"/>
        <end position="101"/>
    </location>
</feature>
<keyword evidence="5" id="KW-1185">Reference proteome</keyword>
<organism evidence="3">
    <name type="scientific">Guillardia theta (strain CCMP2712)</name>
    <name type="common">Cryptophyte</name>
    <dbReference type="NCBI Taxonomy" id="905079"/>
    <lineage>
        <taxon>Eukaryota</taxon>
        <taxon>Cryptophyceae</taxon>
        <taxon>Pyrenomonadales</taxon>
        <taxon>Geminigeraceae</taxon>
        <taxon>Guillardia</taxon>
    </lineage>
</organism>
<feature type="compositionally biased region" description="Polar residues" evidence="2">
    <location>
        <begin position="291"/>
        <end position="308"/>
    </location>
</feature>
<dbReference type="GeneID" id="17300538"/>
<feature type="compositionally biased region" description="Polar residues" evidence="2">
    <location>
        <begin position="373"/>
        <end position="383"/>
    </location>
</feature>
<reference evidence="3 5" key="1">
    <citation type="journal article" date="2012" name="Nature">
        <title>Algal genomes reveal evolutionary mosaicism and the fate of nucleomorphs.</title>
        <authorList>
            <consortium name="DOE Joint Genome Institute"/>
            <person name="Curtis B.A."/>
            <person name="Tanifuji G."/>
            <person name="Burki F."/>
            <person name="Gruber A."/>
            <person name="Irimia M."/>
            <person name="Maruyama S."/>
            <person name="Arias M.C."/>
            <person name="Ball S.G."/>
            <person name="Gile G.H."/>
            <person name="Hirakawa Y."/>
            <person name="Hopkins J.F."/>
            <person name="Kuo A."/>
            <person name="Rensing S.A."/>
            <person name="Schmutz J."/>
            <person name="Symeonidi A."/>
            <person name="Elias M."/>
            <person name="Eveleigh R.J."/>
            <person name="Herman E.K."/>
            <person name="Klute M.J."/>
            <person name="Nakayama T."/>
            <person name="Obornik M."/>
            <person name="Reyes-Prieto A."/>
            <person name="Armbrust E.V."/>
            <person name="Aves S.J."/>
            <person name="Beiko R.G."/>
            <person name="Coutinho P."/>
            <person name="Dacks J.B."/>
            <person name="Durnford D.G."/>
            <person name="Fast N.M."/>
            <person name="Green B.R."/>
            <person name="Grisdale C.J."/>
            <person name="Hempel F."/>
            <person name="Henrissat B."/>
            <person name="Hoppner M.P."/>
            <person name="Ishida K."/>
            <person name="Kim E."/>
            <person name="Koreny L."/>
            <person name="Kroth P.G."/>
            <person name="Liu Y."/>
            <person name="Malik S.B."/>
            <person name="Maier U.G."/>
            <person name="McRose D."/>
            <person name="Mock T."/>
            <person name="Neilson J.A."/>
            <person name="Onodera N.T."/>
            <person name="Poole A.M."/>
            <person name="Pritham E.J."/>
            <person name="Richards T.A."/>
            <person name="Rocap G."/>
            <person name="Roy S.W."/>
            <person name="Sarai C."/>
            <person name="Schaack S."/>
            <person name="Shirato S."/>
            <person name="Slamovits C.H."/>
            <person name="Spencer D.F."/>
            <person name="Suzuki S."/>
            <person name="Worden A.Z."/>
            <person name="Zauner S."/>
            <person name="Barry K."/>
            <person name="Bell C."/>
            <person name="Bharti A.K."/>
            <person name="Crow J.A."/>
            <person name="Grimwood J."/>
            <person name="Kramer R."/>
            <person name="Lindquist E."/>
            <person name="Lucas S."/>
            <person name="Salamov A."/>
            <person name="McFadden G.I."/>
            <person name="Lane C.E."/>
            <person name="Keeling P.J."/>
            <person name="Gray M.W."/>
            <person name="Grigoriev I.V."/>
            <person name="Archibald J.M."/>
        </authorList>
    </citation>
    <scope>NUCLEOTIDE SEQUENCE</scope>
    <source>
        <strain evidence="3 5">CCMP2712</strain>
    </source>
</reference>
<dbReference type="InterPro" id="IPR052602">
    <property type="entry name" value="Growth_transcription_reg"/>
</dbReference>
<reference evidence="4" key="3">
    <citation type="submission" date="2015-06" db="UniProtKB">
        <authorList>
            <consortium name="EnsemblProtists"/>
        </authorList>
    </citation>
    <scope>IDENTIFICATION</scope>
</reference>
<proteinExistence type="predicted"/>
<feature type="region of interest" description="Disordered" evidence="2">
    <location>
        <begin position="1029"/>
        <end position="1071"/>
    </location>
</feature>
<reference evidence="5" key="2">
    <citation type="submission" date="2012-11" db="EMBL/GenBank/DDBJ databases">
        <authorList>
            <person name="Kuo A."/>
            <person name="Curtis B.A."/>
            <person name="Tanifuji G."/>
            <person name="Burki F."/>
            <person name="Gruber A."/>
            <person name="Irimia M."/>
            <person name="Maruyama S."/>
            <person name="Arias M.C."/>
            <person name="Ball S.G."/>
            <person name="Gile G.H."/>
            <person name="Hirakawa Y."/>
            <person name="Hopkins J.F."/>
            <person name="Rensing S.A."/>
            <person name="Schmutz J."/>
            <person name="Symeonidi A."/>
            <person name="Elias M."/>
            <person name="Eveleigh R.J."/>
            <person name="Herman E.K."/>
            <person name="Klute M.J."/>
            <person name="Nakayama T."/>
            <person name="Obornik M."/>
            <person name="Reyes-Prieto A."/>
            <person name="Armbrust E.V."/>
            <person name="Aves S.J."/>
            <person name="Beiko R.G."/>
            <person name="Coutinho P."/>
            <person name="Dacks J.B."/>
            <person name="Durnford D.G."/>
            <person name="Fast N.M."/>
            <person name="Green B.R."/>
            <person name="Grisdale C."/>
            <person name="Hempe F."/>
            <person name="Henrissat B."/>
            <person name="Hoppner M.P."/>
            <person name="Ishida K.-I."/>
            <person name="Kim E."/>
            <person name="Koreny L."/>
            <person name="Kroth P.G."/>
            <person name="Liu Y."/>
            <person name="Malik S.-B."/>
            <person name="Maier U.G."/>
            <person name="McRose D."/>
            <person name="Mock T."/>
            <person name="Neilson J.A."/>
            <person name="Onodera N.T."/>
            <person name="Poole A.M."/>
            <person name="Pritham E.J."/>
            <person name="Richards T.A."/>
            <person name="Rocap G."/>
            <person name="Roy S.W."/>
            <person name="Sarai C."/>
            <person name="Schaack S."/>
            <person name="Shirato S."/>
            <person name="Slamovits C.H."/>
            <person name="Spencer D.F."/>
            <person name="Suzuki S."/>
            <person name="Worden A.Z."/>
            <person name="Zauner S."/>
            <person name="Barry K."/>
            <person name="Bell C."/>
            <person name="Bharti A.K."/>
            <person name="Crow J.A."/>
            <person name="Grimwood J."/>
            <person name="Kramer R."/>
            <person name="Lindquist E."/>
            <person name="Lucas S."/>
            <person name="Salamov A."/>
            <person name="McFadden G.I."/>
            <person name="Lane C.E."/>
            <person name="Keeling P.J."/>
            <person name="Gray M.W."/>
            <person name="Grigoriev I.V."/>
            <person name="Archibald J.M."/>
        </authorList>
    </citation>
    <scope>NUCLEOTIDE SEQUENCE</scope>
    <source>
        <strain evidence="5">CCMP2712</strain>
    </source>
</reference>
<feature type="compositionally biased region" description="Basic and acidic residues" evidence="2">
    <location>
        <begin position="269"/>
        <end position="289"/>
    </location>
</feature>
<dbReference type="STRING" id="905079.L1J6U7"/>
<dbReference type="OrthoDB" id="74178at2759"/>
<dbReference type="eggNOG" id="KOG4673">
    <property type="taxonomic scope" value="Eukaryota"/>
</dbReference>
<dbReference type="GO" id="GO:0005794">
    <property type="term" value="C:Golgi apparatus"/>
    <property type="evidence" value="ECO:0007669"/>
    <property type="project" value="TreeGrafter"/>
</dbReference>
<dbReference type="AlphaFoldDB" id="L1J6U7"/>
<dbReference type="RefSeq" id="XP_005830765.1">
    <property type="nucleotide sequence ID" value="XM_005830708.1"/>
</dbReference>
<feature type="coiled-coil region" evidence="1">
    <location>
        <begin position="749"/>
        <end position="814"/>
    </location>
</feature>
<dbReference type="GO" id="GO:0005783">
    <property type="term" value="C:endoplasmic reticulum"/>
    <property type="evidence" value="ECO:0007669"/>
    <property type="project" value="TreeGrafter"/>
</dbReference>
<protein>
    <recommendedName>
        <fullName evidence="6">TATA element modulatory factor 1 TATA binding domain-containing protein</fullName>
    </recommendedName>
</protein>
<feature type="compositionally biased region" description="Acidic residues" evidence="2">
    <location>
        <begin position="358"/>
        <end position="369"/>
    </location>
</feature>
<feature type="region of interest" description="Disordered" evidence="2">
    <location>
        <begin position="75"/>
        <end position="388"/>
    </location>
</feature>
<dbReference type="OMA" id="EEMHGYI"/>
<evidence type="ECO:0000256" key="1">
    <source>
        <dbReference type="SAM" id="Coils"/>
    </source>
</evidence>